<dbReference type="Pfam" id="PF09339">
    <property type="entry name" value="HTH_IclR"/>
    <property type="match status" value="1"/>
</dbReference>
<dbReference type="PANTHER" id="PTHR30136:SF8">
    <property type="entry name" value="TRANSCRIPTIONAL REGULATORY PROTEIN"/>
    <property type="match status" value="1"/>
</dbReference>
<dbReference type="GO" id="GO:0003700">
    <property type="term" value="F:DNA-binding transcription factor activity"/>
    <property type="evidence" value="ECO:0007669"/>
    <property type="project" value="TreeGrafter"/>
</dbReference>
<dbReference type="Gene3D" id="3.30.450.40">
    <property type="match status" value="1"/>
</dbReference>
<dbReference type="OrthoDB" id="2288166at2"/>
<dbReference type="InterPro" id="IPR029016">
    <property type="entry name" value="GAF-like_dom_sf"/>
</dbReference>
<dbReference type="Pfam" id="PF01614">
    <property type="entry name" value="IclR_C"/>
    <property type="match status" value="1"/>
</dbReference>
<dbReference type="Proteomes" id="UP000287296">
    <property type="component" value="Unassembled WGS sequence"/>
</dbReference>
<gene>
    <name evidence="6" type="ORF">D5F11_006935</name>
</gene>
<dbReference type="PANTHER" id="PTHR30136">
    <property type="entry name" value="HELIX-TURN-HELIX TRANSCRIPTIONAL REGULATOR, ICLR FAMILY"/>
    <property type="match status" value="1"/>
</dbReference>
<dbReference type="InterPro" id="IPR011991">
    <property type="entry name" value="ArsR-like_HTH"/>
</dbReference>
<organism evidence="6 7">
    <name type="scientific">Siminovitchia terrae</name>
    <name type="common">Bacillus terrae</name>
    <dbReference type="NCBI Taxonomy" id="1914933"/>
    <lineage>
        <taxon>Bacteria</taxon>
        <taxon>Bacillati</taxon>
        <taxon>Bacillota</taxon>
        <taxon>Bacilli</taxon>
        <taxon>Bacillales</taxon>
        <taxon>Bacillaceae</taxon>
        <taxon>Siminovitchia</taxon>
    </lineage>
</organism>
<feature type="domain" description="IclR-ED" evidence="5">
    <location>
        <begin position="73"/>
        <end position="251"/>
    </location>
</feature>
<accession>A0A429XB25</accession>
<reference evidence="6 7" key="1">
    <citation type="submission" date="2018-12" db="EMBL/GenBank/DDBJ databases">
        <authorList>
            <person name="Sun L."/>
            <person name="Chen Z."/>
        </authorList>
    </citation>
    <scope>NUCLEOTIDE SEQUENCE [LARGE SCALE GENOMIC DNA]</scope>
    <source>
        <strain evidence="6 7">LMG 29736</strain>
    </source>
</reference>
<evidence type="ECO:0000313" key="7">
    <source>
        <dbReference type="Proteomes" id="UP000287296"/>
    </source>
</evidence>
<evidence type="ECO:0000259" key="5">
    <source>
        <dbReference type="PROSITE" id="PS51078"/>
    </source>
</evidence>
<dbReference type="GO" id="GO:0003677">
    <property type="term" value="F:DNA binding"/>
    <property type="evidence" value="ECO:0007669"/>
    <property type="project" value="UniProtKB-KW"/>
</dbReference>
<dbReference type="SUPFAM" id="SSF46785">
    <property type="entry name" value="Winged helix' DNA-binding domain"/>
    <property type="match status" value="1"/>
</dbReference>
<dbReference type="InterPro" id="IPR036390">
    <property type="entry name" value="WH_DNA-bd_sf"/>
</dbReference>
<dbReference type="SMART" id="SM00346">
    <property type="entry name" value="HTH_ICLR"/>
    <property type="match status" value="1"/>
</dbReference>
<comment type="caution">
    <text evidence="6">The sequence shown here is derived from an EMBL/GenBank/DDBJ whole genome shotgun (WGS) entry which is preliminary data.</text>
</comment>
<dbReference type="InterPro" id="IPR005471">
    <property type="entry name" value="Tscrpt_reg_IclR_N"/>
</dbReference>
<dbReference type="RefSeq" id="WP_120115356.1">
    <property type="nucleotide sequence ID" value="NZ_BORI01000031.1"/>
</dbReference>
<dbReference type="InterPro" id="IPR050707">
    <property type="entry name" value="HTH_MetabolicPath_Reg"/>
</dbReference>
<keyword evidence="3" id="KW-0804">Transcription</keyword>
<dbReference type="CDD" id="cd00090">
    <property type="entry name" value="HTH_ARSR"/>
    <property type="match status" value="1"/>
</dbReference>
<evidence type="ECO:0000256" key="3">
    <source>
        <dbReference type="ARBA" id="ARBA00023163"/>
    </source>
</evidence>
<feature type="domain" description="HTH iclR-type" evidence="4">
    <location>
        <begin position="10"/>
        <end position="72"/>
    </location>
</feature>
<evidence type="ECO:0000256" key="1">
    <source>
        <dbReference type="ARBA" id="ARBA00023015"/>
    </source>
</evidence>
<evidence type="ECO:0000259" key="4">
    <source>
        <dbReference type="PROSITE" id="PS51077"/>
    </source>
</evidence>
<dbReference type="PROSITE" id="PS51078">
    <property type="entry name" value="ICLR_ED"/>
    <property type="match status" value="1"/>
</dbReference>
<dbReference type="EMBL" id="QYTW02000004">
    <property type="protein sequence ID" value="RST60559.1"/>
    <property type="molecule type" value="Genomic_DNA"/>
</dbReference>
<dbReference type="GO" id="GO:0045892">
    <property type="term" value="P:negative regulation of DNA-templated transcription"/>
    <property type="evidence" value="ECO:0007669"/>
    <property type="project" value="TreeGrafter"/>
</dbReference>
<keyword evidence="2" id="KW-0238">DNA-binding</keyword>
<proteinExistence type="predicted"/>
<dbReference type="InterPro" id="IPR036388">
    <property type="entry name" value="WH-like_DNA-bd_sf"/>
</dbReference>
<dbReference type="Gene3D" id="1.10.10.10">
    <property type="entry name" value="Winged helix-like DNA-binding domain superfamily/Winged helix DNA-binding domain"/>
    <property type="match status" value="1"/>
</dbReference>
<evidence type="ECO:0000256" key="2">
    <source>
        <dbReference type="ARBA" id="ARBA00023125"/>
    </source>
</evidence>
<name>A0A429XB25_SIMTE</name>
<dbReference type="AlphaFoldDB" id="A0A429XB25"/>
<keyword evidence="1" id="KW-0805">Transcription regulation</keyword>
<evidence type="ECO:0000313" key="6">
    <source>
        <dbReference type="EMBL" id="RST60559.1"/>
    </source>
</evidence>
<protein>
    <submittedName>
        <fullName evidence="6">IclR family transcriptional regulator</fullName>
    </submittedName>
</protein>
<sequence>MDKNKTIPVIQSLQTGIGILELFISEDRPLKFSEIQELTGITKSNLHKYLNTLTITGLLYRNKDHGYYQLGSKLIEFGNAAIGSFDLIQQASQFLKKISRELQLTALLNVWTHDGPVIANIWNSQPGLNIGAQIGTRLPILSSAGKAYVAFKDHAEVKEWTQRELKHLTAESKQQLERELPNIQKNYFSYAAEPLIKHVSSFSVPILDYRNDMLGCITIVGFTHLIPSSHDDNMSSFVLEQAFELSESFGWKKKD</sequence>
<dbReference type="PROSITE" id="PS51077">
    <property type="entry name" value="HTH_ICLR"/>
    <property type="match status" value="1"/>
</dbReference>
<dbReference type="InterPro" id="IPR014757">
    <property type="entry name" value="Tscrpt_reg_IclR_C"/>
</dbReference>
<dbReference type="SUPFAM" id="SSF55781">
    <property type="entry name" value="GAF domain-like"/>
    <property type="match status" value="1"/>
</dbReference>